<organism evidence="3 4">
    <name type="scientific">Arcticibacterium luteifluviistationis</name>
    <dbReference type="NCBI Taxonomy" id="1784714"/>
    <lineage>
        <taxon>Bacteria</taxon>
        <taxon>Pseudomonadati</taxon>
        <taxon>Bacteroidota</taxon>
        <taxon>Cytophagia</taxon>
        <taxon>Cytophagales</taxon>
        <taxon>Leadbetterellaceae</taxon>
        <taxon>Arcticibacterium</taxon>
    </lineage>
</organism>
<dbReference type="PANTHER" id="PTHR43798">
    <property type="entry name" value="MONOACYLGLYCEROL LIPASE"/>
    <property type="match status" value="1"/>
</dbReference>
<evidence type="ECO:0000256" key="1">
    <source>
        <dbReference type="ARBA" id="ARBA00022801"/>
    </source>
</evidence>
<dbReference type="GO" id="GO:0047570">
    <property type="term" value="F:3-oxoadipate enol-lactonase activity"/>
    <property type="evidence" value="ECO:0007669"/>
    <property type="project" value="InterPro"/>
</dbReference>
<evidence type="ECO:0000259" key="2">
    <source>
        <dbReference type="Pfam" id="PF00561"/>
    </source>
</evidence>
<dbReference type="InterPro" id="IPR000073">
    <property type="entry name" value="AB_hydrolase_1"/>
</dbReference>
<dbReference type="InterPro" id="IPR029058">
    <property type="entry name" value="AB_hydrolase_fold"/>
</dbReference>
<dbReference type="PANTHER" id="PTHR43798:SF31">
    <property type="entry name" value="AB HYDROLASE SUPERFAMILY PROTEIN YCLE"/>
    <property type="match status" value="1"/>
</dbReference>
<dbReference type="NCBIfam" id="TIGR02427">
    <property type="entry name" value="protocat_pcaD"/>
    <property type="match status" value="1"/>
</dbReference>
<dbReference type="InterPro" id="IPR026968">
    <property type="entry name" value="PcaD/CatD"/>
</dbReference>
<dbReference type="AlphaFoldDB" id="A0A2Z4GHL9"/>
<keyword evidence="4" id="KW-1185">Reference proteome</keyword>
<evidence type="ECO:0000313" key="4">
    <source>
        <dbReference type="Proteomes" id="UP000249873"/>
    </source>
</evidence>
<dbReference type="RefSeq" id="WP_111373795.1">
    <property type="nucleotide sequence ID" value="NZ_CP029480.1"/>
</dbReference>
<dbReference type="PRINTS" id="PR00111">
    <property type="entry name" value="ABHYDROLASE"/>
</dbReference>
<gene>
    <name evidence="3" type="primary">pcaD</name>
    <name evidence="3" type="ORF">DJ013_20515</name>
</gene>
<dbReference type="Proteomes" id="UP000249873">
    <property type="component" value="Chromosome"/>
</dbReference>
<protein>
    <submittedName>
        <fullName evidence="3">3-oxoadipate enol-lactonase</fullName>
    </submittedName>
</protein>
<reference evidence="3 4" key="1">
    <citation type="submission" date="2018-05" db="EMBL/GenBank/DDBJ databases">
        <title>Complete genome sequence of Arcticibacterium luteifluviistationis SM1504T, a cytophagaceae bacterium isolated from Arctic surface seawater.</title>
        <authorList>
            <person name="Li Y."/>
            <person name="Qin Q.-L."/>
        </authorList>
    </citation>
    <scope>NUCLEOTIDE SEQUENCE [LARGE SCALE GENOMIC DNA]</scope>
    <source>
        <strain evidence="3 4">SM1504</strain>
    </source>
</reference>
<proteinExistence type="predicted"/>
<dbReference type="EMBL" id="CP029480">
    <property type="protein sequence ID" value="AWW00429.1"/>
    <property type="molecule type" value="Genomic_DNA"/>
</dbReference>
<evidence type="ECO:0000313" key="3">
    <source>
        <dbReference type="EMBL" id="AWW00429.1"/>
    </source>
</evidence>
<feature type="domain" description="AB hydrolase-1" evidence="2">
    <location>
        <begin position="14"/>
        <end position="233"/>
    </location>
</feature>
<dbReference type="KEGG" id="als:DJ013_20515"/>
<dbReference type="Pfam" id="PF00561">
    <property type="entry name" value="Abhydrolase_1"/>
    <property type="match status" value="1"/>
</dbReference>
<dbReference type="GO" id="GO:0016020">
    <property type="term" value="C:membrane"/>
    <property type="evidence" value="ECO:0007669"/>
    <property type="project" value="TreeGrafter"/>
</dbReference>
<name>A0A2Z4GHL9_9BACT</name>
<dbReference type="Gene3D" id="3.40.50.1820">
    <property type="entry name" value="alpha/beta hydrolase"/>
    <property type="match status" value="1"/>
</dbReference>
<sequence length="256" mass="28234">MKTSYKIQGAEHNPVLIFSNSLGTEMMMWDALVPYLLPYFRVLQYDTRGHGGSDKPEGNYSIELLAGDVIAVMDKLNIDKAYFCGLSMGGLIGQWLGINNPERFYKLALSNTGAKVGDDKGWNERISSIQNKGMQAIADGSSSVWFTDDFVKKQPKQTAAYKEMLLRANVGGYCSCSVAIRDVDFRENLDVLKVPTLVITGEQDPVTTAKHATFLVENIPDASLVLLPARHLSASELPKEFADVLIKFFTAKPSLS</sequence>
<dbReference type="OrthoDB" id="9780932at2"/>
<accession>A0A2Z4GHL9</accession>
<dbReference type="GO" id="GO:0042952">
    <property type="term" value="P:beta-ketoadipate pathway"/>
    <property type="evidence" value="ECO:0007669"/>
    <property type="project" value="InterPro"/>
</dbReference>
<dbReference type="InterPro" id="IPR050266">
    <property type="entry name" value="AB_hydrolase_sf"/>
</dbReference>
<keyword evidence="1" id="KW-0378">Hydrolase</keyword>
<dbReference type="SUPFAM" id="SSF53474">
    <property type="entry name" value="alpha/beta-Hydrolases"/>
    <property type="match status" value="1"/>
</dbReference>